<gene>
    <name evidence="1" type="ORF">C8046_11370</name>
</gene>
<protein>
    <recommendedName>
        <fullName evidence="3">YdhG-like domain-containing protein</fullName>
    </recommendedName>
</protein>
<name>A0A2U1ZVY9_9MICO</name>
<keyword evidence="2" id="KW-1185">Reference proteome</keyword>
<evidence type="ECO:0000313" key="1">
    <source>
        <dbReference type="EMBL" id="PWD51156.1"/>
    </source>
</evidence>
<organism evidence="1 2">
    <name type="scientific">Serinibacter arcticus</name>
    <dbReference type="NCBI Taxonomy" id="1655435"/>
    <lineage>
        <taxon>Bacteria</taxon>
        <taxon>Bacillati</taxon>
        <taxon>Actinomycetota</taxon>
        <taxon>Actinomycetes</taxon>
        <taxon>Micrococcales</taxon>
        <taxon>Beutenbergiaceae</taxon>
        <taxon>Serinibacter</taxon>
    </lineage>
</organism>
<evidence type="ECO:0000313" key="2">
    <source>
        <dbReference type="Proteomes" id="UP000245166"/>
    </source>
</evidence>
<evidence type="ECO:0008006" key="3">
    <source>
        <dbReference type="Google" id="ProtNLM"/>
    </source>
</evidence>
<dbReference type="OrthoDB" id="5951444at2"/>
<comment type="caution">
    <text evidence="1">The sequence shown here is derived from an EMBL/GenBank/DDBJ whole genome shotgun (WGS) entry which is preliminary data.</text>
</comment>
<dbReference type="Proteomes" id="UP000245166">
    <property type="component" value="Unassembled WGS sequence"/>
</dbReference>
<proteinExistence type="predicted"/>
<dbReference type="EMBL" id="PYHR01000002">
    <property type="protein sequence ID" value="PWD51156.1"/>
    <property type="molecule type" value="Genomic_DNA"/>
</dbReference>
<accession>A0A2U1ZVY9</accession>
<sequence length="134" mass="14687">MSGPRTRPSDVDVDAFVAAVPNDRRRADARSLLALLREVTGEEPRMWGPTMVGFGSYPVTTSSGTNDWFWLGFSPRSTALTIYGLTDGEDPDPRLAELGPHTLGRSCLYVKKLDAVDAGLLRTLAAESWARRPH</sequence>
<reference evidence="1 2" key="1">
    <citation type="submission" date="2018-03" db="EMBL/GenBank/DDBJ databases">
        <title>Genome assembly of novel Miniimonas species PCH200.</title>
        <authorList>
            <person name="Thakur V."/>
            <person name="Kumar V."/>
            <person name="Singh D."/>
        </authorList>
    </citation>
    <scope>NUCLEOTIDE SEQUENCE [LARGE SCALE GENOMIC DNA]</scope>
    <source>
        <strain evidence="1 2">PCH200</strain>
    </source>
</reference>
<dbReference type="RefSeq" id="WP_109229537.1">
    <property type="nucleotide sequence ID" value="NZ_PYHR01000002.1"/>
</dbReference>
<dbReference type="AlphaFoldDB" id="A0A2U1ZVY9"/>